<feature type="region of interest" description="Disordered" evidence="1">
    <location>
        <begin position="32"/>
        <end position="56"/>
    </location>
</feature>
<dbReference type="InterPro" id="IPR006311">
    <property type="entry name" value="TAT_signal"/>
</dbReference>
<gene>
    <name evidence="4" type="ORF">SAMN06265338_10766</name>
</gene>
<organism evidence="4 5">
    <name type="scientific">Rhodoblastus acidophilus</name>
    <name type="common">Rhodopseudomonas acidophila</name>
    <dbReference type="NCBI Taxonomy" id="1074"/>
    <lineage>
        <taxon>Bacteria</taxon>
        <taxon>Pseudomonadati</taxon>
        <taxon>Pseudomonadota</taxon>
        <taxon>Alphaproteobacteria</taxon>
        <taxon>Hyphomicrobiales</taxon>
        <taxon>Rhodoblastaceae</taxon>
        <taxon>Rhodoblastus</taxon>
    </lineage>
</organism>
<dbReference type="Pfam" id="PF09917">
    <property type="entry name" value="DUF2147"/>
    <property type="match status" value="1"/>
</dbReference>
<evidence type="ECO:0000259" key="3">
    <source>
        <dbReference type="Pfam" id="PF09917"/>
    </source>
</evidence>
<evidence type="ECO:0000256" key="2">
    <source>
        <dbReference type="SAM" id="SignalP"/>
    </source>
</evidence>
<dbReference type="PROSITE" id="PS51318">
    <property type="entry name" value="TAT"/>
    <property type="match status" value="1"/>
</dbReference>
<sequence>MKRFPTKRAFLALAAFALANAASLAQIASARAEKAAPAPSEKTAAPAGKGAPSTEEQTVKGFWQSYDDSGKPNAWFYFTEKDGLYEGRLVKSFPKPGEEGKVKTCDKCEGELKGLPILGLPIVTGMKRAGLAYEDGEVLDPRDGQVYDARMDLSADGKKLMLRGYVGVSMLGQTKTWTRLPNDAMPLNALPTGPDAPKRKE</sequence>
<accession>A0A212RTS9</accession>
<protein>
    <recommendedName>
        <fullName evidence="3">DUF2147 domain-containing protein</fullName>
    </recommendedName>
</protein>
<feature type="domain" description="DUF2147" evidence="3">
    <location>
        <begin position="61"/>
        <end position="179"/>
    </location>
</feature>
<dbReference type="Gene3D" id="2.40.128.520">
    <property type="match status" value="1"/>
</dbReference>
<feature type="chain" id="PRO_5012329588" description="DUF2147 domain-containing protein" evidence="2">
    <location>
        <begin position="22"/>
        <end position="201"/>
    </location>
</feature>
<evidence type="ECO:0000313" key="4">
    <source>
        <dbReference type="EMBL" id="SNB75936.1"/>
    </source>
</evidence>
<keyword evidence="5" id="KW-1185">Reference proteome</keyword>
<name>A0A212RTS9_RHOAC</name>
<feature type="compositionally biased region" description="Low complexity" evidence="1">
    <location>
        <begin position="32"/>
        <end position="47"/>
    </location>
</feature>
<keyword evidence="2" id="KW-0732">Signal</keyword>
<feature type="signal peptide" evidence="2">
    <location>
        <begin position="1"/>
        <end position="21"/>
    </location>
</feature>
<dbReference type="PANTHER" id="PTHR36919">
    <property type="entry name" value="BLR1215 PROTEIN"/>
    <property type="match status" value="1"/>
</dbReference>
<reference evidence="5" key="1">
    <citation type="submission" date="2017-06" db="EMBL/GenBank/DDBJ databases">
        <authorList>
            <person name="Varghese N."/>
            <person name="Submissions S."/>
        </authorList>
    </citation>
    <scope>NUCLEOTIDE SEQUENCE [LARGE SCALE GENOMIC DNA]</scope>
    <source>
        <strain evidence="5">DSM 137</strain>
    </source>
</reference>
<dbReference type="RefSeq" id="WP_158255264.1">
    <property type="nucleotide sequence ID" value="NZ_FYDG01000007.1"/>
</dbReference>
<dbReference type="OrthoDB" id="9811671at2"/>
<feature type="region of interest" description="Disordered" evidence="1">
    <location>
        <begin position="182"/>
        <end position="201"/>
    </location>
</feature>
<evidence type="ECO:0000256" key="1">
    <source>
        <dbReference type="SAM" id="MobiDB-lite"/>
    </source>
</evidence>
<dbReference type="InterPro" id="IPR019223">
    <property type="entry name" value="DUF2147"/>
</dbReference>
<dbReference type="Proteomes" id="UP000198418">
    <property type="component" value="Unassembled WGS sequence"/>
</dbReference>
<proteinExistence type="predicted"/>
<evidence type="ECO:0000313" key="5">
    <source>
        <dbReference type="Proteomes" id="UP000198418"/>
    </source>
</evidence>
<dbReference type="AlphaFoldDB" id="A0A212RTS9"/>
<dbReference type="EMBL" id="FYDG01000007">
    <property type="protein sequence ID" value="SNB75936.1"/>
    <property type="molecule type" value="Genomic_DNA"/>
</dbReference>
<dbReference type="PANTHER" id="PTHR36919:SF3">
    <property type="entry name" value="BLL5882 PROTEIN"/>
    <property type="match status" value="1"/>
</dbReference>